<proteinExistence type="predicted"/>
<name>D5URJ1_TSUPD</name>
<dbReference type="STRING" id="521096.Tpau_0403"/>
<gene>
    <name evidence="1" type="ordered locus">Tpau_0403</name>
</gene>
<evidence type="ECO:0000313" key="1">
    <source>
        <dbReference type="EMBL" id="ADG77044.1"/>
    </source>
</evidence>
<evidence type="ECO:0000313" key="2">
    <source>
        <dbReference type="Proteomes" id="UP000001213"/>
    </source>
</evidence>
<dbReference type="AlphaFoldDB" id="D5URJ1"/>
<dbReference type="RefSeq" id="WP_013125086.1">
    <property type="nucleotide sequence ID" value="NC_014158.1"/>
</dbReference>
<reference evidence="1 2" key="2">
    <citation type="journal article" date="2011" name="Stand. Genomic Sci.">
        <title>Complete genome sequence of Tsukamurella paurometabola type strain (no. 33).</title>
        <authorList>
            <person name="Munk A.C."/>
            <person name="Lapidus A."/>
            <person name="Lucas S."/>
            <person name="Nolan M."/>
            <person name="Tice H."/>
            <person name="Cheng J.F."/>
            <person name="Del Rio T.G."/>
            <person name="Goodwin L."/>
            <person name="Pitluck S."/>
            <person name="Liolios K."/>
            <person name="Huntemann M."/>
            <person name="Ivanova N."/>
            <person name="Mavromatis K."/>
            <person name="Mikhailova N."/>
            <person name="Pati A."/>
            <person name="Chen A."/>
            <person name="Palaniappan K."/>
            <person name="Tapia R."/>
            <person name="Han C."/>
            <person name="Land M."/>
            <person name="Hauser L."/>
            <person name="Chang Y.J."/>
            <person name="Jeffries C.D."/>
            <person name="Brettin T."/>
            <person name="Yasawong M."/>
            <person name="Brambilla E.M."/>
            <person name="Rohde M."/>
            <person name="Sikorski J."/>
            <person name="Goker M."/>
            <person name="Detter J.C."/>
            <person name="Woyke T."/>
            <person name="Bristow J."/>
            <person name="Eisen J.A."/>
            <person name="Markowitz V."/>
            <person name="Hugenholtz P."/>
            <person name="Kyrpides N.C."/>
            <person name="Klenk H.P."/>
        </authorList>
    </citation>
    <scope>NUCLEOTIDE SEQUENCE [LARGE SCALE GENOMIC DNA]</scope>
    <source>
        <strain evidence="2">ATCC 8368 / DSM 20162 / CCUG 35730 / CIP 100753 / JCM 10117 / KCTC 9821 / NBRC 16120 / NCIMB 702349 / NCTC 13040</strain>
    </source>
</reference>
<keyword evidence="2" id="KW-1185">Reference proteome</keyword>
<protein>
    <submittedName>
        <fullName evidence="1">Uncharacterized protein</fullName>
    </submittedName>
</protein>
<accession>D5URJ1</accession>
<sequence>MTTPHTLTANAPYRTGALPLPGADPTRWLKASLHRALDRLAPRVEDGEVLVRMGCGRANIIGVPSQDNRIVEVAGHTRR</sequence>
<dbReference type="EMBL" id="CP001966">
    <property type="protein sequence ID" value="ADG77044.1"/>
    <property type="molecule type" value="Genomic_DNA"/>
</dbReference>
<dbReference type="KEGG" id="tpr:Tpau_0403"/>
<organism evidence="1 2">
    <name type="scientific">Tsukamurella paurometabola (strain ATCC 8368 / DSM 20162 / CCUG 35730 / CIP 100753 / JCM 10117 / KCTC 9821 / NBRC 16120 / NCIMB 702349 / NCTC 13040)</name>
    <name type="common">Corynebacterium paurometabolum</name>
    <dbReference type="NCBI Taxonomy" id="521096"/>
    <lineage>
        <taxon>Bacteria</taxon>
        <taxon>Bacillati</taxon>
        <taxon>Actinomycetota</taxon>
        <taxon>Actinomycetes</taxon>
        <taxon>Mycobacteriales</taxon>
        <taxon>Tsukamurellaceae</taxon>
        <taxon>Tsukamurella</taxon>
    </lineage>
</organism>
<dbReference type="HOGENOM" id="CLU_2605049_0_0_11"/>
<reference evidence="2" key="1">
    <citation type="submission" date="2010-03" db="EMBL/GenBank/DDBJ databases">
        <title>The complete chromosome of Tsukamurella paurometabola DSM 20162.</title>
        <authorList>
            <consortium name="US DOE Joint Genome Institute (JGI-PGF)"/>
            <person name="Lucas S."/>
            <person name="Copeland A."/>
            <person name="Lapidus A."/>
            <person name="Glavina del Rio T."/>
            <person name="Dalin E."/>
            <person name="Tice H."/>
            <person name="Bruce D."/>
            <person name="Goodwin L."/>
            <person name="Pitluck S."/>
            <person name="Kyrpides N."/>
            <person name="Mavromatis K."/>
            <person name="Ivanova N."/>
            <person name="Mikhailova N."/>
            <person name="Munk A.C."/>
            <person name="Brettin T."/>
            <person name="Detter J.C."/>
            <person name="Tapia R."/>
            <person name="Han C."/>
            <person name="Larimer F."/>
            <person name="Land M."/>
            <person name="Hauser L."/>
            <person name="Markowitz V."/>
            <person name="Cheng J.-F."/>
            <person name="Hugenholtz P."/>
            <person name="Woyke T."/>
            <person name="Wu D."/>
            <person name="Jando M."/>
            <person name="Brambilla E."/>
            <person name="Klenk H.-P."/>
            <person name="Eisen J.A."/>
        </authorList>
    </citation>
    <scope>NUCLEOTIDE SEQUENCE [LARGE SCALE GENOMIC DNA]</scope>
    <source>
        <strain evidence="2">ATCC 8368 / DSM 20162 / CCUG 35730 / CIP 100753 / JCM 10117 / KCTC 9821 / NBRC 16120 / NCIMB 702349 / NCTC 13040</strain>
    </source>
</reference>
<dbReference type="Proteomes" id="UP000001213">
    <property type="component" value="Chromosome"/>
</dbReference>